<dbReference type="EMBL" id="JAVDWQ010000011">
    <property type="protein sequence ID" value="MDR7211219.1"/>
    <property type="molecule type" value="Genomic_DNA"/>
</dbReference>
<keyword evidence="1" id="KW-0472">Membrane</keyword>
<dbReference type="Pfam" id="PF05656">
    <property type="entry name" value="DUF805"/>
    <property type="match status" value="1"/>
</dbReference>
<sequence>MIEWYKKVVFENYANFSGRARRKEYWMFFLANIIISFVLGFIMGLIFAFISPSLAPLANIYSLAVFVPSIAVAIRRMHDIGKSGWYILIPIYNIILLATEGEKGANEYGPDPKNDFDEINEIGSIEA</sequence>
<protein>
    <submittedName>
        <fullName evidence="2">Uncharacterized membrane protein YhaH (DUF805 family)</fullName>
    </submittedName>
</protein>
<dbReference type="Proteomes" id="UP001269081">
    <property type="component" value="Unassembled WGS sequence"/>
</dbReference>
<feature type="transmembrane region" description="Helical" evidence="1">
    <location>
        <begin position="56"/>
        <end position="74"/>
    </location>
</feature>
<dbReference type="PANTHER" id="PTHR34980">
    <property type="entry name" value="INNER MEMBRANE PROTEIN-RELATED-RELATED"/>
    <property type="match status" value="1"/>
</dbReference>
<dbReference type="InterPro" id="IPR008523">
    <property type="entry name" value="DUF805"/>
</dbReference>
<evidence type="ECO:0000313" key="3">
    <source>
        <dbReference type="Proteomes" id="UP001269081"/>
    </source>
</evidence>
<dbReference type="RefSeq" id="WP_310282552.1">
    <property type="nucleotide sequence ID" value="NZ_JAVDWQ010000011.1"/>
</dbReference>
<gene>
    <name evidence="2" type="ORF">J2W48_003173</name>
</gene>
<keyword evidence="1" id="KW-0812">Transmembrane</keyword>
<name>A0ABU1YAE6_9FLAO</name>
<evidence type="ECO:0000256" key="1">
    <source>
        <dbReference type="SAM" id="Phobius"/>
    </source>
</evidence>
<dbReference type="PANTHER" id="PTHR34980:SF2">
    <property type="entry name" value="INNER MEMBRANE PROTEIN YHAH-RELATED"/>
    <property type="match status" value="1"/>
</dbReference>
<keyword evidence="3" id="KW-1185">Reference proteome</keyword>
<keyword evidence="1" id="KW-1133">Transmembrane helix</keyword>
<reference evidence="2 3" key="1">
    <citation type="submission" date="2023-07" db="EMBL/GenBank/DDBJ databases">
        <title>Sorghum-associated microbial communities from plants grown in Nebraska, USA.</title>
        <authorList>
            <person name="Schachtman D."/>
        </authorList>
    </citation>
    <scope>NUCLEOTIDE SEQUENCE [LARGE SCALE GENOMIC DNA]</scope>
    <source>
        <strain evidence="2 3">4129</strain>
    </source>
</reference>
<organism evidence="2 3">
    <name type="scientific">Flavobacterium piscis</name>
    <dbReference type="NCBI Taxonomy" id="1114874"/>
    <lineage>
        <taxon>Bacteria</taxon>
        <taxon>Pseudomonadati</taxon>
        <taxon>Bacteroidota</taxon>
        <taxon>Flavobacteriia</taxon>
        <taxon>Flavobacteriales</taxon>
        <taxon>Flavobacteriaceae</taxon>
        <taxon>Flavobacterium</taxon>
    </lineage>
</organism>
<proteinExistence type="predicted"/>
<accession>A0ABU1YAE6</accession>
<evidence type="ECO:0000313" key="2">
    <source>
        <dbReference type="EMBL" id="MDR7211219.1"/>
    </source>
</evidence>
<comment type="caution">
    <text evidence="2">The sequence shown here is derived from an EMBL/GenBank/DDBJ whole genome shotgun (WGS) entry which is preliminary data.</text>
</comment>
<feature type="transmembrane region" description="Helical" evidence="1">
    <location>
        <begin position="25"/>
        <end position="50"/>
    </location>
</feature>